<evidence type="ECO:0000256" key="2">
    <source>
        <dbReference type="SAM" id="SignalP"/>
    </source>
</evidence>
<dbReference type="STRING" id="1178482.AR456_20035"/>
<dbReference type="InterPro" id="IPR053713">
    <property type="entry name" value="Bact_OM_Channel_sf"/>
</dbReference>
<name>W1N5S0_9GAMM</name>
<feature type="chain" id="PRO_5009977363" evidence="2">
    <location>
        <begin position="29"/>
        <end position="247"/>
    </location>
</feature>
<comment type="caution">
    <text evidence="3">The sequence shown here is derived from an EMBL/GenBank/DDBJ whole genome shotgun (WGS) entry which is preliminary data.</text>
</comment>
<dbReference type="Gene3D" id="2.40.160.40">
    <property type="entry name" value="monomeric porin ompg"/>
    <property type="match status" value="1"/>
</dbReference>
<dbReference type="RefSeq" id="WP_021819382.1">
    <property type="nucleotide sequence ID" value="NZ_AVBC01000035.1"/>
</dbReference>
<dbReference type="AlphaFoldDB" id="W1N5S0"/>
<reference evidence="3 4" key="1">
    <citation type="submission" date="2013-08" db="EMBL/GenBank/DDBJ databases">
        <title>draft genome of Halomonas huanghegensis, strain BJGMM-B45T.</title>
        <authorList>
            <person name="Miao C."/>
            <person name="Wan Y."/>
            <person name="Jin W."/>
        </authorList>
    </citation>
    <scope>NUCLEOTIDE SEQUENCE [LARGE SCALE GENOMIC DNA]</scope>
    <source>
        <strain evidence="3 4">BJGMM-B45</strain>
    </source>
</reference>
<feature type="signal peptide" evidence="2">
    <location>
        <begin position="1"/>
        <end position="28"/>
    </location>
</feature>
<proteinExistence type="predicted"/>
<evidence type="ECO:0000256" key="1">
    <source>
        <dbReference type="ARBA" id="ARBA00022729"/>
    </source>
</evidence>
<dbReference type="InterPro" id="IPR009331">
    <property type="entry name" value="Oligogalacturonate-sp_porin"/>
</dbReference>
<accession>W1N5S0</accession>
<organism evidence="3 4">
    <name type="scientific">Halomonas huangheensis</name>
    <dbReference type="NCBI Taxonomy" id="1178482"/>
    <lineage>
        <taxon>Bacteria</taxon>
        <taxon>Pseudomonadati</taxon>
        <taxon>Pseudomonadota</taxon>
        <taxon>Gammaproteobacteria</taxon>
        <taxon>Oceanospirillales</taxon>
        <taxon>Halomonadaceae</taxon>
        <taxon>Halomonas</taxon>
    </lineage>
</organism>
<dbReference type="Pfam" id="PF06178">
    <property type="entry name" value="KdgM"/>
    <property type="match status" value="1"/>
</dbReference>
<keyword evidence="4" id="KW-1185">Reference proteome</keyword>
<gene>
    <name evidence="3" type="ORF">BJB45_19875</name>
</gene>
<protein>
    <submittedName>
        <fullName evidence="3">Uncharacterized protein</fullName>
    </submittedName>
</protein>
<dbReference type="Proteomes" id="UP000019113">
    <property type="component" value="Unassembled WGS sequence"/>
</dbReference>
<dbReference type="EMBL" id="AVBC01000035">
    <property type="protein sequence ID" value="ERL50858.1"/>
    <property type="molecule type" value="Genomic_DNA"/>
</dbReference>
<evidence type="ECO:0000313" key="4">
    <source>
        <dbReference type="Proteomes" id="UP000019113"/>
    </source>
</evidence>
<keyword evidence="1 2" id="KW-0732">Signal</keyword>
<sequence>MKTTRNIGSVLLASSAILAISASGSALAAENQLTFKLETTTNDHALTLPKIAYTRRFEDSSSLMLEKSWYWQDEYHDSGWPKHDEAFVNYSLPTFKFGNAEAWSLTPQLGAKFRSNNTRALAALRLGYHGEGWSLAGRYRYEQETNNSTTDEKSSVGRVDIYAHYSINDQWSLLYNPHYHFKQESDSPDFGTGDRDYIENEFIAFYKLSDEHTLFGGYIQRDRNSDDAGVDPGQRNSSWLLGYTMKF</sequence>
<dbReference type="SUPFAM" id="SSF56935">
    <property type="entry name" value="Porins"/>
    <property type="match status" value="1"/>
</dbReference>
<dbReference type="KEGG" id="hhu:AR456_20035"/>
<evidence type="ECO:0000313" key="3">
    <source>
        <dbReference type="EMBL" id="ERL50858.1"/>
    </source>
</evidence>